<keyword evidence="2" id="KW-0732">Signal</keyword>
<accession>E8N821</accession>
<dbReference type="EMBL" id="AP012052">
    <property type="protein sequence ID" value="BAJ75641.1"/>
    <property type="molecule type" value="Genomic_DNA"/>
</dbReference>
<proteinExistence type="predicted"/>
<feature type="chain" id="PRO_5003225351" evidence="2">
    <location>
        <begin position="39"/>
        <end position="483"/>
    </location>
</feature>
<organism evidence="3 4">
    <name type="scientific">Microbacterium testaceum (strain StLB037)</name>
    <dbReference type="NCBI Taxonomy" id="979556"/>
    <lineage>
        <taxon>Bacteria</taxon>
        <taxon>Bacillati</taxon>
        <taxon>Actinomycetota</taxon>
        <taxon>Actinomycetes</taxon>
        <taxon>Micrococcales</taxon>
        <taxon>Microbacteriaceae</taxon>
        <taxon>Microbacterium</taxon>
    </lineage>
</organism>
<protein>
    <submittedName>
        <fullName evidence="3">Queuine/archaeosine tRNA-ribosyltransferase</fullName>
    </submittedName>
</protein>
<dbReference type="AlphaFoldDB" id="E8N821"/>
<dbReference type="Proteomes" id="UP000008975">
    <property type="component" value="Chromosome"/>
</dbReference>
<evidence type="ECO:0000256" key="2">
    <source>
        <dbReference type="SAM" id="SignalP"/>
    </source>
</evidence>
<dbReference type="PROSITE" id="PS51318">
    <property type="entry name" value="TAT"/>
    <property type="match status" value="1"/>
</dbReference>
<dbReference type="OrthoDB" id="5067971at2"/>
<feature type="region of interest" description="Disordered" evidence="1">
    <location>
        <begin position="437"/>
        <end position="483"/>
    </location>
</feature>
<name>E8N821_MICTS</name>
<sequence>MPTPPASSGLPRRALFTTAVAGAAGVVAATAASTPAAAAPGTTAWALGGNSGVSSNGSNFLGPTNAGAPLIFKTYSSTSSAVSERMRVAANGNVGIGSTAPDAKLQVVTSGTAVRATTSGGTTSRAVSATAKAGTALFGQSQSGLGADLRSTSAAALQATSTNYYGVIASGPSGGVLGTSTNYGVIGNGNVGGYFSGPTGVYGSTAGATAVLGANTNIDSGVGVRGTGRIGIHAQASVSNTAQALLAEGGQYSVYGSGGATAGVRGDSAYVGVWGQGTAWGLYGAATATSGQNYGVYGTTSSPDGYAMFAQGRVHVNGTLSKSAGSFRIDHPLDPDNKWLSHSFVESPDMMNVYNGTVVTDDAGRATVSLPDYFEALNRDPRYQLTVIGDFAQVAISREVEGNAFEIRSDRGGVKVSWQVTGIRHDSYAEAHPILVEEEKSEADRDAADSNARRGSAPEDPRAPKGPDVEVPEATAPPAPTLP</sequence>
<gene>
    <name evidence="3" type="ordered locus">MTES_2677</name>
</gene>
<dbReference type="eggNOG" id="ENOG5031NVG">
    <property type="taxonomic scope" value="Bacteria"/>
</dbReference>
<dbReference type="HOGENOM" id="CLU_564769_0_0_11"/>
<dbReference type="KEGG" id="mts:MTES_2677"/>
<feature type="compositionally biased region" description="Basic and acidic residues" evidence="1">
    <location>
        <begin position="437"/>
        <end position="468"/>
    </location>
</feature>
<dbReference type="RefSeq" id="WP_013585766.1">
    <property type="nucleotide sequence ID" value="NC_015125.1"/>
</dbReference>
<reference key="2">
    <citation type="submission" date="2011-02" db="EMBL/GenBank/DDBJ databases">
        <title>Genome sequence of Microbacterium testaceum StLB037.</title>
        <authorList>
            <person name="Morohoshi T."/>
            <person name="Wang W.Z."/>
            <person name="Someya N."/>
            <person name="Ikeda T."/>
        </authorList>
    </citation>
    <scope>NUCLEOTIDE SEQUENCE</scope>
    <source>
        <strain>StLB037</strain>
    </source>
</reference>
<evidence type="ECO:0000256" key="1">
    <source>
        <dbReference type="SAM" id="MobiDB-lite"/>
    </source>
</evidence>
<dbReference type="STRING" id="979556.MTES_2677"/>
<evidence type="ECO:0000313" key="3">
    <source>
        <dbReference type="EMBL" id="BAJ75641.1"/>
    </source>
</evidence>
<feature type="signal peptide" evidence="2">
    <location>
        <begin position="1"/>
        <end position="38"/>
    </location>
</feature>
<reference evidence="3 4" key="1">
    <citation type="journal article" date="2011" name="J. Bacteriol.">
        <title>Genome sequence of Microbacterium testaceum StLB037, an N-acylhomoserine lactone-degrading bacterium isolated from potato leaves.</title>
        <authorList>
            <person name="Morohoshi T."/>
            <person name="Wang W.-Z."/>
            <person name="Someya N."/>
            <person name="Ikeda T."/>
        </authorList>
    </citation>
    <scope>NUCLEOTIDE SEQUENCE [LARGE SCALE GENOMIC DNA]</scope>
    <source>
        <strain evidence="3 4">StLB037</strain>
    </source>
</reference>
<evidence type="ECO:0000313" key="4">
    <source>
        <dbReference type="Proteomes" id="UP000008975"/>
    </source>
</evidence>
<dbReference type="InterPro" id="IPR006311">
    <property type="entry name" value="TAT_signal"/>
</dbReference>